<dbReference type="CDD" id="cd06964">
    <property type="entry name" value="NR_DBD_RAR"/>
    <property type="match status" value="1"/>
</dbReference>
<keyword evidence="9 10" id="KW-0539">Nucleus</keyword>
<evidence type="ECO:0000256" key="8">
    <source>
        <dbReference type="ARBA" id="ARBA00023170"/>
    </source>
</evidence>
<feature type="compositionally biased region" description="Low complexity" evidence="11">
    <location>
        <begin position="72"/>
        <end position="84"/>
    </location>
</feature>
<evidence type="ECO:0000256" key="1">
    <source>
        <dbReference type="ARBA" id="ARBA00008092"/>
    </source>
</evidence>
<dbReference type="Pfam" id="PF00105">
    <property type="entry name" value="zf-C4"/>
    <property type="match status" value="1"/>
</dbReference>
<dbReference type="EMBL" id="MK780070">
    <property type="protein sequence ID" value="QFQ33539.1"/>
    <property type="molecule type" value="mRNA"/>
</dbReference>
<keyword evidence="7 10" id="KW-0804">Transcription</keyword>
<dbReference type="PRINTS" id="PR00546">
    <property type="entry name" value="THYROIDHORMR"/>
</dbReference>
<evidence type="ECO:0000313" key="14">
    <source>
        <dbReference type="EMBL" id="QFQ33539.1"/>
    </source>
</evidence>
<evidence type="ECO:0000256" key="3">
    <source>
        <dbReference type="ARBA" id="ARBA00022771"/>
    </source>
</evidence>
<dbReference type="PROSITE" id="PS51843">
    <property type="entry name" value="NR_LBD"/>
    <property type="match status" value="1"/>
</dbReference>
<dbReference type="GO" id="GO:0005667">
    <property type="term" value="C:transcription regulator complex"/>
    <property type="evidence" value="ECO:0007669"/>
    <property type="project" value="TreeGrafter"/>
</dbReference>
<accession>A0A5P8FS51</accession>
<evidence type="ECO:0000256" key="6">
    <source>
        <dbReference type="ARBA" id="ARBA00023125"/>
    </source>
</evidence>
<feature type="region of interest" description="Disordered" evidence="11">
    <location>
        <begin position="49"/>
        <end position="112"/>
    </location>
</feature>
<sequence>MSMQQRIFAIDDDDDGDMAMQSPSSVIRRTYNALESPPSLHVMEAHSHQFEHPGGFQSPTSEQEFDIYDRNGGPSSSGSSATGGFNSLPSPADNSTAYGEMRSELSPPGSPPPLPRVYKPCVVCNDKSSGYHYGVSACEGCKGFFRRSVQKNMQYMCHREKNCVINKVTRNRCQYCRLQKCFAQGMSKEALRQEKNKRRKKQQQEEQQQQQQQQQLTTAATAGTAAAAAGTAQRRPLEMSPEVEQLINQICDAQNDTFTMPGMKEELYQSATTDSSPRMEAALGGDVQMVIWEKVTELSSRGITMIVDFAKKVPGFLSINMTDQICLLKSSCLEIMILRLTARYQDDSSMQFANGLTFTHEQLHEAGLGSLSETIFAFARSFRLMDVDTMEVALLSAICLMSGDRTGLTDSERVETLQEPILDGLKHYCRRRRPAEQHTFAKLLMKLTDLRSISVKGAEKVLHLKRDKSSEATFHPLMLEILDRDENVCIP</sequence>
<dbReference type="FunFam" id="3.30.50.10:FF:000044">
    <property type="entry name" value="retinoic acid receptor beta isoform X4"/>
    <property type="match status" value="1"/>
</dbReference>
<evidence type="ECO:0000259" key="12">
    <source>
        <dbReference type="PROSITE" id="PS51030"/>
    </source>
</evidence>
<evidence type="ECO:0000256" key="9">
    <source>
        <dbReference type="ARBA" id="ARBA00023242"/>
    </source>
</evidence>
<feature type="region of interest" description="Disordered" evidence="11">
    <location>
        <begin position="1"/>
        <end position="21"/>
    </location>
</feature>
<feature type="domain" description="Nuclear receptor" evidence="12">
    <location>
        <begin position="118"/>
        <end position="193"/>
    </location>
</feature>
<evidence type="ECO:0000256" key="10">
    <source>
        <dbReference type="RuleBase" id="RU004334"/>
    </source>
</evidence>
<dbReference type="InterPro" id="IPR047159">
    <property type="entry name" value="NR_DBD_RAR"/>
</dbReference>
<dbReference type="SUPFAM" id="SSF57716">
    <property type="entry name" value="Glucocorticoid receptor-like (DNA-binding domain)"/>
    <property type="match status" value="1"/>
</dbReference>
<dbReference type="PANTHER" id="PTHR24085:SF9">
    <property type="match status" value="1"/>
</dbReference>
<dbReference type="SMART" id="SM00430">
    <property type="entry name" value="HOLI"/>
    <property type="match status" value="1"/>
</dbReference>
<feature type="domain" description="NR LBD" evidence="13">
    <location>
        <begin position="242"/>
        <end position="483"/>
    </location>
</feature>
<dbReference type="GO" id="GO:0035259">
    <property type="term" value="F:nuclear glucocorticoid receptor binding"/>
    <property type="evidence" value="ECO:0007669"/>
    <property type="project" value="TreeGrafter"/>
</dbReference>
<keyword evidence="8 10" id="KW-0675">Receptor</keyword>
<keyword evidence="2 10" id="KW-0479">Metal-binding</keyword>
<comment type="subcellular location">
    <subcellularLocation>
        <location evidence="10">Nucleus</location>
    </subcellularLocation>
</comment>
<dbReference type="PRINTS" id="PR00398">
    <property type="entry name" value="STRDHORMONER"/>
</dbReference>
<dbReference type="Gene3D" id="1.10.565.10">
    <property type="entry name" value="Retinoid X Receptor"/>
    <property type="match status" value="1"/>
</dbReference>
<dbReference type="OrthoDB" id="5771769at2759"/>
<reference evidence="14" key="1">
    <citation type="submission" date="2019-04" db="EMBL/GenBank/DDBJ databases">
        <title>An ortholog of Retinoic Acid Receptor (RAR) is present in the Ecdysozoa priapulid worm, Priapulus caudatus.</title>
        <authorList>
            <person name="Fonseca E.S.S."/>
            <person name="Castro L.F.C."/>
        </authorList>
    </citation>
    <scope>NUCLEOTIDE SEQUENCE</scope>
</reference>
<dbReference type="GO" id="GO:0005634">
    <property type="term" value="C:nucleus"/>
    <property type="evidence" value="ECO:0007669"/>
    <property type="project" value="UniProtKB-SubCell"/>
</dbReference>
<dbReference type="GO" id="GO:0000978">
    <property type="term" value="F:RNA polymerase II cis-regulatory region sequence-specific DNA binding"/>
    <property type="evidence" value="ECO:0007669"/>
    <property type="project" value="TreeGrafter"/>
</dbReference>
<feature type="compositionally biased region" description="Polar residues" evidence="11">
    <location>
        <begin position="85"/>
        <end position="97"/>
    </location>
</feature>
<dbReference type="SMART" id="SM00399">
    <property type="entry name" value="ZnF_C4"/>
    <property type="match status" value="1"/>
</dbReference>
<dbReference type="PROSITE" id="PS51030">
    <property type="entry name" value="NUCLEAR_REC_DBD_2"/>
    <property type="match status" value="1"/>
</dbReference>
<evidence type="ECO:0000256" key="2">
    <source>
        <dbReference type="ARBA" id="ARBA00022723"/>
    </source>
</evidence>
<proteinExistence type="evidence at transcript level"/>
<keyword evidence="4 10" id="KW-0862">Zinc</keyword>
<feature type="compositionally biased region" description="Low complexity" evidence="11">
    <location>
        <begin position="205"/>
        <end position="233"/>
    </location>
</feature>
<evidence type="ECO:0000256" key="4">
    <source>
        <dbReference type="ARBA" id="ARBA00022833"/>
    </source>
</evidence>
<keyword evidence="5 10" id="KW-0805">Transcription regulation</keyword>
<dbReference type="PROSITE" id="PS00031">
    <property type="entry name" value="NUCLEAR_REC_DBD_1"/>
    <property type="match status" value="1"/>
</dbReference>
<evidence type="ECO:0000259" key="13">
    <source>
        <dbReference type="PROSITE" id="PS51843"/>
    </source>
</evidence>
<dbReference type="PANTHER" id="PTHR24085">
    <property type="entry name" value="NUCLEAR HORMONE RECEPTOR"/>
    <property type="match status" value="1"/>
</dbReference>
<dbReference type="Gene3D" id="3.30.50.10">
    <property type="entry name" value="Erythroid Transcription Factor GATA-1, subunit A"/>
    <property type="match status" value="1"/>
</dbReference>
<protein>
    <submittedName>
        <fullName evidence="14">Retinoic acid receptor</fullName>
    </submittedName>
</protein>
<name>A0A5P8FS51_PRICU</name>
<dbReference type="InterPro" id="IPR000536">
    <property type="entry name" value="Nucl_hrmn_rcpt_lig-bd"/>
</dbReference>
<keyword evidence="6 10" id="KW-0238">DNA-binding</keyword>
<dbReference type="GO" id="GO:0071376">
    <property type="term" value="P:cellular response to corticotropin-releasing hormone stimulus"/>
    <property type="evidence" value="ECO:0007669"/>
    <property type="project" value="TreeGrafter"/>
</dbReference>
<organism evidence="14">
    <name type="scientific">Priapulus caudatus</name>
    <name type="common">Priapulid worm</name>
    <dbReference type="NCBI Taxonomy" id="37621"/>
    <lineage>
        <taxon>Eukaryota</taxon>
        <taxon>Metazoa</taxon>
        <taxon>Ecdysozoa</taxon>
        <taxon>Scalidophora</taxon>
        <taxon>Priapulida</taxon>
        <taxon>Priapulimorpha</taxon>
        <taxon>Priapulimorphida</taxon>
        <taxon>Priapulidae</taxon>
        <taxon>Priapulus</taxon>
    </lineage>
</organism>
<dbReference type="GO" id="GO:0008270">
    <property type="term" value="F:zinc ion binding"/>
    <property type="evidence" value="ECO:0007669"/>
    <property type="project" value="UniProtKB-KW"/>
</dbReference>
<comment type="similarity">
    <text evidence="1">Belongs to the nuclear hormone receptor family. NR1 subfamily.</text>
</comment>
<feature type="region of interest" description="Disordered" evidence="11">
    <location>
        <begin position="192"/>
        <end position="237"/>
    </location>
</feature>
<dbReference type="Pfam" id="PF00104">
    <property type="entry name" value="Hormone_recep"/>
    <property type="match status" value="1"/>
</dbReference>
<dbReference type="InterPro" id="IPR001628">
    <property type="entry name" value="Znf_hrmn_rcpt"/>
</dbReference>
<keyword evidence="3 10" id="KW-0863">Zinc-finger</keyword>
<evidence type="ECO:0000256" key="7">
    <source>
        <dbReference type="ARBA" id="ARBA00023163"/>
    </source>
</evidence>
<dbReference type="InterPro" id="IPR001728">
    <property type="entry name" value="ThyrH_rcpt"/>
</dbReference>
<dbReference type="PRINTS" id="PR00047">
    <property type="entry name" value="STROIDFINGER"/>
</dbReference>
<dbReference type="InterPro" id="IPR001723">
    <property type="entry name" value="Nuclear_hrmn_rcpt"/>
</dbReference>
<evidence type="ECO:0000256" key="5">
    <source>
        <dbReference type="ARBA" id="ARBA00023015"/>
    </source>
</evidence>
<evidence type="ECO:0000256" key="11">
    <source>
        <dbReference type="SAM" id="MobiDB-lite"/>
    </source>
</evidence>
<dbReference type="GO" id="GO:0004879">
    <property type="term" value="F:nuclear receptor activity"/>
    <property type="evidence" value="ECO:0007669"/>
    <property type="project" value="InterPro"/>
</dbReference>
<dbReference type="SUPFAM" id="SSF48508">
    <property type="entry name" value="Nuclear receptor ligand-binding domain"/>
    <property type="match status" value="1"/>
</dbReference>
<dbReference type="AlphaFoldDB" id="A0A5P8FS51"/>
<dbReference type="InterPro" id="IPR035500">
    <property type="entry name" value="NHR-like_dom_sf"/>
</dbReference>
<dbReference type="InterPro" id="IPR013088">
    <property type="entry name" value="Znf_NHR/GATA"/>
</dbReference>